<evidence type="ECO:0000313" key="3">
    <source>
        <dbReference type="Proteomes" id="UP000031599"/>
    </source>
</evidence>
<name>A0A0C1ZPH0_9BACT</name>
<protein>
    <recommendedName>
        <fullName evidence="4">Pyrrolidone-carboxylate peptidase</fullName>
    </recommendedName>
</protein>
<dbReference type="InterPro" id="IPR036440">
    <property type="entry name" value="Peptidase_C15-like_sf"/>
</dbReference>
<dbReference type="RefSeq" id="WP_052556708.1">
    <property type="nucleotide sequence ID" value="NZ_JMCC02000113.1"/>
</dbReference>
<reference evidence="2 3" key="1">
    <citation type="submission" date="2014-12" db="EMBL/GenBank/DDBJ databases">
        <title>Genome assembly of Enhygromyxa salina DSM 15201.</title>
        <authorList>
            <person name="Sharma G."/>
            <person name="Subramanian S."/>
        </authorList>
    </citation>
    <scope>NUCLEOTIDE SEQUENCE [LARGE SCALE GENOMIC DNA]</scope>
    <source>
        <strain evidence="2 3">DSM 15201</strain>
    </source>
</reference>
<sequence>MKPVEAQRLVELRDLSRFLAGRVGARWSALALVAGLLGCSASGVDSEVKQQAEQATHQGSSPPTATQLPASVDPEGSLPTSNQSTKASASGREALARAENGGRAMRVLVTGFNDWEQLGEPPNLWRCRDNPSCRLLLGEPHAEAPRDHAGPLVQRLRARAPDIEWRFATMPVTWGVASPVPTDVDVIINIGLGVYDRFDALQLEVGAYNQREGTDAAGVARAEPIDDAAPPILDAPDGSPMKARIEALTGRTIASYEVLAAPARADNSYLCNETHYGALATLVGAGGEADRLEAVYFLHIPYAKSGDYESLAEGVTGVVLSLVGGE</sequence>
<accession>A0A0C1ZPH0</accession>
<proteinExistence type="predicted"/>
<feature type="region of interest" description="Disordered" evidence="1">
    <location>
        <begin position="48"/>
        <end position="96"/>
    </location>
</feature>
<evidence type="ECO:0000256" key="1">
    <source>
        <dbReference type="SAM" id="MobiDB-lite"/>
    </source>
</evidence>
<dbReference type="Gene3D" id="3.40.630.20">
    <property type="entry name" value="Peptidase C15, pyroglutamyl peptidase I-like"/>
    <property type="match status" value="1"/>
</dbReference>
<comment type="caution">
    <text evidence="2">The sequence shown here is derived from an EMBL/GenBank/DDBJ whole genome shotgun (WGS) entry which is preliminary data.</text>
</comment>
<evidence type="ECO:0000313" key="2">
    <source>
        <dbReference type="EMBL" id="KIG12913.1"/>
    </source>
</evidence>
<feature type="compositionally biased region" description="Polar residues" evidence="1">
    <location>
        <begin position="49"/>
        <end position="69"/>
    </location>
</feature>
<evidence type="ECO:0008006" key="4">
    <source>
        <dbReference type="Google" id="ProtNLM"/>
    </source>
</evidence>
<dbReference type="SUPFAM" id="SSF53182">
    <property type="entry name" value="Pyrrolidone carboxyl peptidase (pyroglutamate aminopeptidase)"/>
    <property type="match status" value="1"/>
</dbReference>
<dbReference type="AlphaFoldDB" id="A0A0C1ZPH0"/>
<gene>
    <name evidence="2" type="ORF">DB30_00869</name>
</gene>
<dbReference type="EMBL" id="JMCC02000113">
    <property type="protein sequence ID" value="KIG12913.1"/>
    <property type="molecule type" value="Genomic_DNA"/>
</dbReference>
<dbReference type="Proteomes" id="UP000031599">
    <property type="component" value="Unassembled WGS sequence"/>
</dbReference>
<organism evidence="2 3">
    <name type="scientific">Enhygromyxa salina</name>
    <dbReference type="NCBI Taxonomy" id="215803"/>
    <lineage>
        <taxon>Bacteria</taxon>
        <taxon>Pseudomonadati</taxon>
        <taxon>Myxococcota</taxon>
        <taxon>Polyangia</taxon>
        <taxon>Nannocystales</taxon>
        <taxon>Nannocystaceae</taxon>
        <taxon>Enhygromyxa</taxon>
    </lineage>
</organism>
<feature type="compositionally biased region" description="Polar residues" evidence="1">
    <location>
        <begin position="78"/>
        <end position="88"/>
    </location>
</feature>